<accession>A0ABS6RW68</accession>
<dbReference type="Proteomes" id="UP001196980">
    <property type="component" value="Unassembled WGS sequence"/>
</dbReference>
<evidence type="ECO:0000313" key="4">
    <source>
        <dbReference type="EMBL" id="MBV6340874.1"/>
    </source>
</evidence>
<dbReference type="SUPFAM" id="SSF55229">
    <property type="entry name" value="Cell division protein MinE topological specificity domain"/>
    <property type="match status" value="1"/>
</dbReference>
<name>A0ABS6RW68_9BACT</name>
<dbReference type="InterPro" id="IPR036707">
    <property type="entry name" value="MinE_sf"/>
</dbReference>
<organism evidence="4 5">
    <name type="scientific">Candidatus Magnetobacterium casense</name>
    <dbReference type="NCBI Taxonomy" id="1455061"/>
    <lineage>
        <taxon>Bacteria</taxon>
        <taxon>Pseudomonadati</taxon>
        <taxon>Nitrospirota</taxon>
        <taxon>Thermodesulfovibrionia</taxon>
        <taxon>Thermodesulfovibrionales</taxon>
        <taxon>Candidatus Magnetobacteriaceae</taxon>
        <taxon>Candidatus Magnetobacterium</taxon>
    </lineage>
</organism>
<keyword evidence="5" id="KW-1185">Reference proteome</keyword>
<proteinExistence type="inferred from homology"/>
<evidence type="ECO:0000256" key="2">
    <source>
        <dbReference type="ARBA" id="ARBA00020112"/>
    </source>
</evidence>
<reference evidence="4 5" key="1">
    <citation type="journal article" date="2020" name="J Geophys Res Biogeosci">
        <title>Magnetotaxis as an Adaptation to Enable Bacterial Shuttling of Microbial Sulfur and Sulfur Cycling Across Aquatic Oxic#Anoxic Interfaces.</title>
        <authorList>
            <person name="Li J."/>
            <person name="Liu P."/>
            <person name="Wang J."/>
            <person name="Roberts A.P."/>
            <person name="Pan Y."/>
        </authorList>
    </citation>
    <scope>NUCLEOTIDE SEQUENCE [LARGE SCALE GENOMIC DNA]</scope>
    <source>
        <strain evidence="4 5">MYR-1_YQ</strain>
    </source>
</reference>
<comment type="caution">
    <text evidence="4">The sequence shown here is derived from an EMBL/GenBank/DDBJ whole genome shotgun (WGS) entry which is preliminary data.</text>
</comment>
<dbReference type="Pfam" id="PF03776">
    <property type="entry name" value="MinE"/>
    <property type="match status" value="1"/>
</dbReference>
<dbReference type="Gene3D" id="3.30.1070.10">
    <property type="entry name" value="Cell division topological specificity factor MinE"/>
    <property type="match status" value="1"/>
</dbReference>
<dbReference type="EMBL" id="JABXWD010000053">
    <property type="protein sequence ID" value="MBV6340874.1"/>
    <property type="molecule type" value="Genomic_DNA"/>
</dbReference>
<keyword evidence="4" id="KW-0131">Cell cycle</keyword>
<dbReference type="GO" id="GO:0051301">
    <property type="term" value="P:cell division"/>
    <property type="evidence" value="ECO:0007669"/>
    <property type="project" value="UniProtKB-KW"/>
</dbReference>
<dbReference type="InterPro" id="IPR005527">
    <property type="entry name" value="MinE"/>
</dbReference>
<evidence type="ECO:0000256" key="1">
    <source>
        <dbReference type="ARBA" id="ARBA00008168"/>
    </source>
</evidence>
<comment type="similarity">
    <text evidence="1">Belongs to the MinE family.</text>
</comment>
<dbReference type="RefSeq" id="WP_218251490.1">
    <property type="nucleotide sequence ID" value="NZ_JABXWD010000053.1"/>
</dbReference>
<evidence type="ECO:0000256" key="3">
    <source>
        <dbReference type="ARBA" id="ARBA00025265"/>
    </source>
</evidence>
<gene>
    <name evidence="4" type="ORF">HWQ67_04690</name>
</gene>
<evidence type="ECO:0000313" key="5">
    <source>
        <dbReference type="Proteomes" id="UP001196980"/>
    </source>
</evidence>
<keyword evidence="4" id="KW-0132">Cell division</keyword>
<comment type="function">
    <text evidence="3">Prevents the cell division inhibition by proteins MinC and MinD at internal division sites while permitting inhibition at polar sites. This ensures cell division at the proper site by restricting the formation of a division septum at the midpoint of the long axis of the cell.</text>
</comment>
<sequence>MSLLGYFRKGCSSDTAKERLTMVLSYERQGLPPNFSELLQRDIASIFAKYQQFDVKSIEVLIRKVNNSDEVMISIPLSKRAKGLQ</sequence>
<protein>
    <recommendedName>
        <fullName evidence="2">Cell division topological specificity factor</fullName>
    </recommendedName>
</protein>